<feature type="active site" description="Proton donor" evidence="4">
    <location>
        <position position="69"/>
    </location>
</feature>
<comment type="similarity">
    <text evidence="1 3">Belongs to the Glu/Leu/Phe/Val dehydrogenases family.</text>
</comment>
<evidence type="ECO:0000256" key="7">
    <source>
        <dbReference type="SAM" id="MobiDB-lite"/>
    </source>
</evidence>
<dbReference type="EMBL" id="VCIA01000001">
    <property type="protein sequence ID" value="TMN22963.1"/>
    <property type="molecule type" value="Genomic_DNA"/>
</dbReference>
<dbReference type="RefSeq" id="WP_138603855.1">
    <property type="nucleotide sequence ID" value="NZ_VCIA01000001.1"/>
</dbReference>
<dbReference type="SUPFAM" id="SSF53223">
    <property type="entry name" value="Aminoacid dehydrogenase-like, N-terminal domain"/>
    <property type="match status" value="1"/>
</dbReference>
<accession>A0A5S3R7X6</accession>
<evidence type="ECO:0000256" key="1">
    <source>
        <dbReference type="ARBA" id="ARBA00006382"/>
    </source>
</evidence>
<dbReference type="PANTHER" id="PTHR11606">
    <property type="entry name" value="GLUTAMATE DEHYDROGENASE"/>
    <property type="match status" value="1"/>
</dbReference>
<sequence length="396" mass="43612">MEKPYLVIEWNDTETDATGWLVIHNFVKGYTSGGIRMHPQVTRQEVEHLAKTMAYKYVASESTTTGGCKGGIAYDYKASDAKEVLRRFVIAMMPYINSDTTDVSASLGEDLGTSYHDVLNVFKEFDFDLPITKSMKQDETVQKGINDYNELLKTKIDGLFLDHAVTGYGVAFSADEAWNLKGGNTNARVVIQGFGSVGASCALKLEQLGYKIVGISDANLLVTCPEGLDVNKLIESKNEYGEMDQASFEPHYVVQSNSEWLDVDCDIVIPAALENAVNGENAHKIKGDLVVEAANNPVSKEGDDMLREKGVDIVNDFIANLGSIRFYDAILFGLIEPETQAVIDDIDTLCRKNVRKLFSEAAKKQAYQRNIAKQLFKPSVSDTPGPEKKYAAVSGK</sequence>
<evidence type="ECO:0000256" key="4">
    <source>
        <dbReference type="PIRSR" id="PIRSR000185-1"/>
    </source>
</evidence>
<proteinExistence type="inferred from homology"/>
<evidence type="ECO:0000313" key="10">
    <source>
        <dbReference type="Proteomes" id="UP000306980"/>
    </source>
</evidence>
<dbReference type="SMART" id="SM00839">
    <property type="entry name" value="ELFV_dehydrog"/>
    <property type="match status" value="1"/>
</dbReference>
<gene>
    <name evidence="9" type="ORF">FFL34_13380</name>
</gene>
<feature type="site" description="Important for catalysis" evidence="6">
    <location>
        <position position="110"/>
    </location>
</feature>
<dbReference type="GO" id="GO:0000166">
    <property type="term" value="F:nucleotide binding"/>
    <property type="evidence" value="ECO:0007669"/>
    <property type="project" value="UniProtKB-KW"/>
</dbReference>
<dbReference type="AlphaFoldDB" id="A0A5S3R7X6"/>
<dbReference type="Gene3D" id="3.40.50.720">
    <property type="entry name" value="NAD(P)-binding Rossmann-like Domain"/>
    <property type="match status" value="1"/>
</dbReference>
<dbReference type="OrthoDB" id="9803297at2"/>
<feature type="domain" description="Glutamate/phenylalanine/leucine/valine/L-tryptophan dehydrogenase C-terminal" evidence="8">
    <location>
        <begin position="158"/>
        <end position="383"/>
    </location>
</feature>
<evidence type="ECO:0000256" key="6">
    <source>
        <dbReference type="PIRSR" id="PIRSR000185-3"/>
    </source>
</evidence>
<dbReference type="Gene3D" id="3.40.50.10860">
    <property type="entry name" value="Leucine Dehydrogenase, chain A, domain 1"/>
    <property type="match status" value="1"/>
</dbReference>
<organism evidence="9 10">
    <name type="scientific">Lentibacillus cibarius</name>
    <dbReference type="NCBI Taxonomy" id="2583219"/>
    <lineage>
        <taxon>Bacteria</taxon>
        <taxon>Bacillati</taxon>
        <taxon>Bacillota</taxon>
        <taxon>Bacilli</taxon>
        <taxon>Bacillales</taxon>
        <taxon>Bacillaceae</taxon>
        <taxon>Lentibacillus</taxon>
    </lineage>
</organism>
<comment type="caution">
    <text evidence="9">The sequence shown here is derived from an EMBL/GenBank/DDBJ whole genome shotgun (WGS) entry which is preliminary data.</text>
</comment>
<feature type="binding site" evidence="5">
    <location>
        <position position="56"/>
    </location>
    <ligand>
        <name>substrate</name>
    </ligand>
</feature>
<evidence type="ECO:0000256" key="5">
    <source>
        <dbReference type="PIRSR" id="PIRSR000185-2"/>
    </source>
</evidence>
<keyword evidence="2 3" id="KW-0560">Oxidoreductase</keyword>
<dbReference type="InterPro" id="IPR046346">
    <property type="entry name" value="Aminoacid_DH-like_N_sf"/>
</dbReference>
<feature type="region of interest" description="Disordered" evidence="7">
    <location>
        <begin position="377"/>
        <end position="396"/>
    </location>
</feature>
<evidence type="ECO:0000259" key="8">
    <source>
        <dbReference type="SMART" id="SM00839"/>
    </source>
</evidence>
<dbReference type="Proteomes" id="UP000306980">
    <property type="component" value="Unassembled WGS sequence"/>
</dbReference>
<evidence type="ECO:0000256" key="3">
    <source>
        <dbReference type="PIRNR" id="PIRNR000185"/>
    </source>
</evidence>
<dbReference type="PANTHER" id="PTHR11606:SF13">
    <property type="entry name" value="GLUTAMATE DEHYDROGENASE 1, MITOCHONDRIAL"/>
    <property type="match status" value="1"/>
</dbReference>
<dbReference type="InterPro" id="IPR014362">
    <property type="entry name" value="Glu_DH"/>
</dbReference>
<keyword evidence="5" id="KW-0520">NAD</keyword>
<reference evidence="9 10" key="1">
    <citation type="submission" date="2019-05" db="EMBL/GenBank/DDBJ databases">
        <title>Genomic analysis of Lentibacillus sp. NKC220-2.</title>
        <authorList>
            <person name="Oh Y.J."/>
        </authorList>
    </citation>
    <scope>NUCLEOTIDE SEQUENCE [LARGE SCALE GENOMIC DNA]</scope>
    <source>
        <strain evidence="9 10">NKC220-2</strain>
    </source>
</reference>
<dbReference type="GO" id="GO:0006538">
    <property type="term" value="P:L-glutamate catabolic process"/>
    <property type="evidence" value="ECO:0007669"/>
    <property type="project" value="TreeGrafter"/>
</dbReference>
<dbReference type="Pfam" id="PF00208">
    <property type="entry name" value="ELFV_dehydrog"/>
    <property type="match status" value="1"/>
</dbReference>
<dbReference type="GO" id="GO:0004352">
    <property type="term" value="F:glutamate dehydrogenase (NAD+) activity"/>
    <property type="evidence" value="ECO:0007669"/>
    <property type="project" value="TreeGrafter"/>
</dbReference>
<evidence type="ECO:0000256" key="2">
    <source>
        <dbReference type="ARBA" id="ARBA00023002"/>
    </source>
</evidence>
<feature type="binding site" evidence="5">
    <location>
        <position position="166"/>
    </location>
    <ligand>
        <name>NAD(+)</name>
        <dbReference type="ChEBI" id="CHEBI:57540"/>
    </ligand>
</feature>
<name>A0A5S3R7X6_9BACI</name>
<dbReference type="PIRSF" id="PIRSF000185">
    <property type="entry name" value="Glu_DH"/>
    <property type="match status" value="1"/>
</dbReference>
<dbReference type="InterPro" id="IPR006096">
    <property type="entry name" value="Glu/Leu/Phe/Val/Trp_DH_C"/>
</dbReference>
<dbReference type="InterPro" id="IPR036291">
    <property type="entry name" value="NAD(P)-bd_dom_sf"/>
</dbReference>
<dbReference type="InterPro" id="IPR006097">
    <property type="entry name" value="Glu/Leu/Phe/Val/Trp_DH_dimer"/>
</dbReference>
<dbReference type="SUPFAM" id="SSF51735">
    <property type="entry name" value="NAD(P)-binding Rossmann-fold domains"/>
    <property type="match status" value="1"/>
</dbReference>
<keyword evidence="5" id="KW-0547">Nucleotide-binding</keyword>
<protein>
    <recommendedName>
        <fullName evidence="3">Glutamate dehydrogenase</fullName>
    </recommendedName>
</protein>
<dbReference type="Pfam" id="PF02812">
    <property type="entry name" value="ELFV_dehydrog_N"/>
    <property type="match status" value="1"/>
</dbReference>
<evidence type="ECO:0000313" key="9">
    <source>
        <dbReference type="EMBL" id="TMN22963.1"/>
    </source>
</evidence>